<dbReference type="PANTHER" id="PTHR33264">
    <property type="entry name" value="EXPRESSED PROTEIN"/>
    <property type="match status" value="1"/>
</dbReference>
<gene>
    <name evidence="2" type="ORF">SASPL_144785</name>
</gene>
<organism evidence="2">
    <name type="scientific">Salvia splendens</name>
    <name type="common">Scarlet sage</name>
    <dbReference type="NCBI Taxonomy" id="180675"/>
    <lineage>
        <taxon>Eukaryota</taxon>
        <taxon>Viridiplantae</taxon>
        <taxon>Streptophyta</taxon>
        <taxon>Embryophyta</taxon>
        <taxon>Tracheophyta</taxon>
        <taxon>Spermatophyta</taxon>
        <taxon>Magnoliopsida</taxon>
        <taxon>eudicotyledons</taxon>
        <taxon>Gunneridae</taxon>
        <taxon>Pentapetalae</taxon>
        <taxon>asterids</taxon>
        <taxon>lamiids</taxon>
        <taxon>Lamiales</taxon>
        <taxon>Lamiaceae</taxon>
        <taxon>Nepetoideae</taxon>
        <taxon>Mentheae</taxon>
        <taxon>Salviinae</taxon>
        <taxon>Salvia</taxon>
        <taxon>Salvia subgen. Calosphace</taxon>
        <taxon>core Calosphace</taxon>
    </lineage>
</organism>
<protein>
    <recommendedName>
        <fullName evidence="1">Myb/SANT-like domain-containing protein</fullName>
    </recommendedName>
</protein>
<accession>A0A8X8WH24</accession>
<dbReference type="Proteomes" id="UP000298416">
    <property type="component" value="Unassembled WGS sequence"/>
</dbReference>
<evidence type="ECO:0000313" key="3">
    <source>
        <dbReference type="Proteomes" id="UP000298416"/>
    </source>
</evidence>
<dbReference type="InterPro" id="IPR024752">
    <property type="entry name" value="Myb/SANT-like_dom"/>
</dbReference>
<reference evidence="2" key="1">
    <citation type="submission" date="2018-01" db="EMBL/GenBank/DDBJ databases">
        <authorList>
            <person name="Mao J.F."/>
        </authorList>
    </citation>
    <scope>NUCLEOTIDE SEQUENCE</scope>
    <source>
        <strain evidence="2">Huo1</strain>
        <tissue evidence="2">Leaf</tissue>
    </source>
</reference>
<evidence type="ECO:0000259" key="1">
    <source>
        <dbReference type="Pfam" id="PF12776"/>
    </source>
</evidence>
<reference evidence="2" key="2">
    <citation type="submission" date="2020-08" db="EMBL/GenBank/DDBJ databases">
        <title>Plant Genome Project.</title>
        <authorList>
            <person name="Zhang R.-G."/>
        </authorList>
    </citation>
    <scope>NUCLEOTIDE SEQUENCE</scope>
    <source>
        <strain evidence="2">Huo1</strain>
        <tissue evidence="2">Leaf</tissue>
    </source>
</reference>
<dbReference type="Pfam" id="PF12776">
    <property type="entry name" value="Myb_DNA-bind_3"/>
    <property type="match status" value="1"/>
</dbReference>
<dbReference type="EMBL" id="PNBA02000017">
    <property type="protein sequence ID" value="KAG6394204.1"/>
    <property type="molecule type" value="Genomic_DNA"/>
</dbReference>
<comment type="caution">
    <text evidence="2">The sequence shown here is derived from an EMBL/GenBank/DDBJ whole genome shotgun (WGS) entry which is preliminary data.</text>
</comment>
<evidence type="ECO:0000313" key="2">
    <source>
        <dbReference type="EMBL" id="KAG6394204.1"/>
    </source>
</evidence>
<dbReference type="AlphaFoldDB" id="A0A8X8WH24"/>
<sequence>MSDRKPSPELRHAAAEDDGAAAACTGKSCQSCTAGAIADCLALCCCPCAVASCFVLAFFKLPWAMARLCLRWRRRRRVEERKCAAGDGESEKAKGGMIEIEMSEAAAAAGDGAEEWWLEVGHLGFGRVSSARINLYTKGVFIMFKQLGMLPEIGTRQPNKLGGNLNHFKAHLVNQQEATFARLRKTTSTMQSGLQHGQGLSPLSGTPNVCIPNTEKRPWGGSPSSRGDCDVVIGTPRNKFRKGERSRRMWTPKEEDILAATMLELTATGWKSDNGFRAGYLSKIEDSLRAEFPTTDLKGNPHINSKIGSWKKSYGLLRSILSRTGVGWNHHGDHKFDCSDEQWEQIVQVL</sequence>
<name>A0A8X8WH24_SALSN</name>
<proteinExistence type="predicted"/>
<feature type="domain" description="Myb/SANT-like" evidence="1">
    <location>
        <begin position="249"/>
        <end position="345"/>
    </location>
</feature>
<keyword evidence="3" id="KW-1185">Reference proteome</keyword>
<dbReference type="PANTHER" id="PTHR33264:SF6">
    <property type="entry name" value="OS01G0638800 PROTEIN"/>
    <property type="match status" value="1"/>
</dbReference>